<dbReference type="PANTHER" id="PTHR40572">
    <property type="entry name" value="PROTEIN BAX"/>
    <property type="match status" value="1"/>
</dbReference>
<dbReference type="Proteomes" id="UP000727907">
    <property type="component" value="Unassembled WGS sequence"/>
</dbReference>
<feature type="domain" description="Mannosyl-glycoprotein endo-beta-N-acetylglucosamidase-like" evidence="1">
    <location>
        <begin position="227"/>
        <end position="315"/>
    </location>
</feature>
<evidence type="ECO:0000259" key="1">
    <source>
        <dbReference type="Pfam" id="PF01832"/>
    </source>
</evidence>
<comment type="caution">
    <text evidence="2">The sequence shown here is derived from an EMBL/GenBank/DDBJ whole genome shotgun (WGS) entry which is preliminary data.</text>
</comment>
<dbReference type="InterPro" id="IPR002901">
    <property type="entry name" value="MGlyc_endo_b_GlcNAc-like_dom"/>
</dbReference>
<evidence type="ECO:0000313" key="3">
    <source>
        <dbReference type="Proteomes" id="UP000727907"/>
    </source>
</evidence>
<dbReference type="Pfam" id="PF01832">
    <property type="entry name" value="Glucosaminidase"/>
    <property type="match status" value="1"/>
</dbReference>
<reference evidence="2 3" key="1">
    <citation type="submission" date="2021-06" db="EMBL/GenBank/DDBJ databases">
        <authorList>
            <person name="Lee D.H."/>
        </authorList>
    </citation>
    <scope>NUCLEOTIDE SEQUENCE [LARGE SCALE GENOMIC DNA]</scope>
    <source>
        <strain evidence="2 3">MMS21-HV4-11</strain>
    </source>
</reference>
<dbReference type="EMBL" id="JAHOPB010000001">
    <property type="protein sequence ID" value="MBU8873838.1"/>
    <property type="molecule type" value="Genomic_DNA"/>
</dbReference>
<keyword evidence="3" id="KW-1185">Reference proteome</keyword>
<evidence type="ECO:0000313" key="2">
    <source>
        <dbReference type="EMBL" id="MBU8873838.1"/>
    </source>
</evidence>
<protein>
    <submittedName>
        <fullName evidence="2">Glucosaminidase domain-containing protein</fullName>
    </submittedName>
</protein>
<dbReference type="PANTHER" id="PTHR40572:SF1">
    <property type="entry name" value="PROTEIN BAX"/>
    <property type="match status" value="1"/>
</dbReference>
<dbReference type="RefSeq" id="WP_216958375.1">
    <property type="nucleotide sequence ID" value="NZ_JAHOPB010000001.1"/>
</dbReference>
<name>A0ABS6IHR9_9HYPH</name>
<organism evidence="2 3">
    <name type="scientific">Reyranella humidisoli</name>
    <dbReference type="NCBI Taxonomy" id="2849149"/>
    <lineage>
        <taxon>Bacteria</taxon>
        <taxon>Pseudomonadati</taxon>
        <taxon>Pseudomonadota</taxon>
        <taxon>Alphaproteobacteria</taxon>
        <taxon>Hyphomicrobiales</taxon>
        <taxon>Reyranellaceae</taxon>
        <taxon>Reyranella</taxon>
    </lineage>
</organism>
<gene>
    <name evidence="2" type="ORF">KQ910_08690</name>
</gene>
<accession>A0ABS6IHR9</accession>
<sequence>MQLTLRPAIERGRQYAFPAAWAAVLATGVAFYKPLPSLDVAPYLSFVGVGSAYAHEAEQPHFLVLEAEPAALMFVRHEVSEPDDVVNRSARDGSGAHGRFAAPGNAVRRQVQVRAISPRTADELAGFFRDVSYTLTDIRQGEAVPPYKVDRVPADLGNKDGNERKMLFITALLPVILEVNQRVLADREQLLYLRDKLYSTPQMLTAIERIWLDDLADRYETSADKIDELVRRVDIVPPSMAIAQGGVESGWGTSFAARTGNALYGQIQAVGRHSVSVPWKPGAGMPQPFADVGESTEAYITNLNTHPAYAGFRSERAAMREKGENPDGFRLIGSLLRYSERGQGYVQFVRQIMRENDLRDFDKARLSGF</sequence>
<dbReference type="InterPro" id="IPR053195">
    <property type="entry name" value="Bax-like"/>
</dbReference>
<proteinExistence type="predicted"/>